<dbReference type="EMBL" id="JAWDJX010000074">
    <property type="protein sequence ID" value="KAK3046934.1"/>
    <property type="molecule type" value="Genomic_DNA"/>
</dbReference>
<sequence>MHFSESEELQMSQNGLHTSTSPQQLGHHSSDFTEHNPGGPRNDNLTLAPSLLKTADFDLPPFAAFGGEVDPSLFDGQDFADLFGNGPPLLEELLCASHDMSTAAPDHISSHQPVMHENDSASLFYQSQGQPPRQAHAPQVAGHFDGGPQLWHQRDSNTAPHQHGGHGYSILGTPNPDMFHQHELLQTHIHANPGGPLPRTSIWPLDQQCTYRHPALSHSHAIYGFIPQSSSTQGLNGDSASVSVLHYPGDATPVRGNVPLYSLTGSFNDHLHDASPIEGQPPDLPPPKVRKAFRGIRLETISCAEKGCKRNFRPTSPTSKLCRRHQQKYDRNHAGPPVFTFPAGISDYLAAKTKIYPHQAPLCVDGEQLSQAACDAHADNAVQRFVAAASTPYEAGSVYHEFHTRQQKVFNGRGFKDDEVNIRMRFLYQAIVVLHTGGETVYPEGGDNGGYGRPDKTLNFLDRVDKIVEILKLDKRVCMDVVEGRGVTAFVANPDKFEKRKTQNKDSNERKQQKQKLGDRVQAKRKAKGKATEESDADSDDWSGDEDDQEDGEQDEVGNGPSVASNWRTPQSMAMDYDGSSAARSSPLFDGPASRTRKRTLPGSSAAASGRRGAKKPKHDTLPQQDPGPPYTKPVLAPVAFPMDDGYHSSRLSDVALHQRLYIEEATNGIKESDLDDLDIDYMKEIFSDTP</sequence>
<comment type="caution">
    <text evidence="2">The sequence shown here is derived from an EMBL/GenBank/DDBJ whole genome shotgun (WGS) entry which is preliminary data.</text>
</comment>
<organism evidence="2 3">
    <name type="scientific">Extremus antarcticus</name>
    <dbReference type="NCBI Taxonomy" id="702011"/>
    <lineage>
        <taxon>Eukaryota</taxon>
        <taxon>Fungi</taxon>
        <taxon>Dikarya</taxon>
        <taxon>Ascomycota</taxon>
        <taxon>Pezizomycotina</taxon>
        <taxon>Dothideomycetes</taxon>
        <taxon>Dothideomycetidae</taxon>
        <taxon>Mycosphaerellales</taxon>
        <taxon>Extremaceae</taxon>
        <taxon>Extremus</taxon>
    </lineage>
</organism>
<evidence type="ECO:0000256" key="1">
    <source>
        <dbReference type="SAM" id="MobiDB-lite"/>
    </source>
</evidence>
<feature type="region of interest" description="Disordered" evidence="1">
    <location>
        <begin position="1"/>
        <end position="46"/>
    </location>
</feature>
<feature type="compositionally biased region" description="Polar residues" evidence="1">
    <location>
        <begin position="9"/>
        <end position="27"/>
    </location>
</feature>
<feature type="compositionally biased region" description="Low complexity" evidence="1">
    <location>
        <begin position="602"/>
        <end position="611"/>
    </location>
</feature>
<feature type="compositionally biased region" description="Acidic residues" evidence="1">
    <location>
        <begin position="534"/>
        <end position="556"/>
    </location>
</feature>
<evidence type="ECO:0000313" key="3">
    <source>
        <dbReference type="Proteomes" id="UP001271007"/>
    </source>
</evidence>
<proteinExistence type="predicted"/>
<feature type="region of interest" description="Disordered" evidence="1">
    <location>
        <begin position="498"/>
        <end position="637"/>
    </location>
</feature>
<feature type="compositionally biased region" description="Polar residues" evidence="1">
    <location>
        <begin position="562"/>
        <end position="572"/>
    </location>
</feature>
<protein>
    <submittedName>
        <fullName evidence="2">Uncharacterized protein</fullName>
    </submittedName>
</protein>
<gene>
    <name evidence="2" type="ORF">LTR09_011618</name>
</gene>
<dbReference type="Proteomes" id="UP001271007">
    <property type="component" value="Unassembled WGS sequence"/>
</dbReference>
<dbReference type="AlphaFoldDB" id="A0AAJ0D6A5"/>
<accession>A0AAJ0D6A5</accession>
<keyword evidence="3" id="KW-1185">Reference proteome</keyword>
<feature type="compositionally biased region" description="Basic and acidic residues" evidence="1">
    <location>
        <begin position="498"/>
        <end position="522"/>
    </location>
</feature>
<name>A0AAJ0D6A5_9PEZI</name>
<reference evidence="2" key="1">
    <citation type="submission" date="2023-04" db="EMBL/GenBank/DDBJ databases">
        <title>Black Yeasts Isolated from many extreme environments.</title>
        <authorList>
            <person name="Coleine C."/>
            <person name="Stajich J.E."/>
            <person name="Selbmann L."/>
        </authorList>
    </citation>
    <scope>NUCLEOTIDE SEQUENCE</scope>
    <source>
        <strain evidence="2">CCFEE 5312</strain>
    </source>
</reference>
<evidence type="ECO:0000313" key="2">
    <source>
        <dbReference type="EMBL" id="KAK3046934.1"/>
    </source>
</evidence>